<proteinExistence type="predicted"/>
<organism evidence="2 3">
    <name type="scientific">Bodo saltans</name>
    <name type="common">Flagellated protozoan</name>
    <dbReference type="NCBI Taxonomy" id="75058"/>
    <lineage>
        <taxon>Eukaryota</taxon>
        <taxon>Discoba</taxon>
        <taxon>Euglenozoa</taxon>
        <taxon>Kinetoplastea</taxon>
        <taxon>Metakinetoplastina</taxon>
        <taxon>Eubodonida</taxon>
        <taxon>Bodonidae</taxon>
        <taxon>Bodo</taxon>
    </lineage>
</organism>
<keyword evidence="1" id="KW-0732">Signal</keyword>
<feature type="chain" id="PRO_5006622698" evidence="1">
    <location>
        <begin position="27"/>
        <end position="155"/>
    </location>
</feature>
<gene>
    <name evidence="2" type="ORF">BSAL_43050</name>
</gene>
<protein>
    <submittedName>
        <fullName evidence="2">Membrane-associated protein, putative</fullName>
    </submittedName>
</protein>
<evidence type="ECO:0000256" key="1">
    <source>
        <dbReference type="SAM" id="SignalP"/>
    </source>
</evidence>
<reference evidence="3" key="1">
    <citation type="submission" date="2015-09" db="EMBL/GenBank/DDBJ databases">
        <authorList>
            <consortium name="Pathogen Informatics"/>
        </authorList>
    </citation>
    <scope>NUCLEOTIDE SEQUENCE [LARGE SCALE GENOMIC DNA]</scope>
    <source>
        <strain evidence="3">Lake Konstanz</strain>
    </source>
</reference>
<name>A0A0S4JT70_BODSA</name>
<dbReference type="VEuPathDB" id="TriTrypDB:BSAL_43050"/>
<evidence type="ECO:0000313" key="3">
    <source>
        <dbReference type="Proteomes" id="UP000051952"/>
    </source>
</evidence>
<dbReference type="Proteomes" id="UP000051952">
    <property type="component" value="Unassembled WGS sequence"/>
</dbReference>
<keyword evidence="3" id="KW-1185">Reference proteome</keyword>
<feature type="signal peptide" evidence="1">
    <location>
        <begin position="1"/>
        <end position="26"/>
    </location>
</feature>
<sequence length="155" mass="17541">MFTCALPPYIFLVLCVFLFPPHPFFFDIPPCLGIFHFCFEFATKLSCLSSHADVVPFALHHNFYVVMCRLCAAHAPASKIVQRMCGVLNHTVVASFFSFCEYDFILCVRESHSMECVCVCVCAEIVHPTCFLKRKVRAVAITGVCEHVFLYVGRT</sequence>
<accession>A0A0S4JT70</accession>
<dbReference type="EMBL" id="CYKH01002156">
    <property type="protein sequence ID" value="CUG93472.1"/>
    <property type="molecule type" value="Genomic_DNA"/>
</dbReference>
<evidence type="ECO:0000313" key="2">
    <source>
        <dbReference type="EMBL" id="CUG93472.1"/>
    </source>
</evidence>
<dbReference type="AlphaFoldDB" id="A0A0S4JT70"/>